<keyword evidence="2" id="KW-0624">Polysaccharide degradation</keyword>
<evidence type="ECO:0000256" key="1">
    <source>
        <dbReference type="ARBA" id="ARBA00022801"/>
    </source>
</evidence>
<dbReference type="SUPFAM" id="SSF51055">
    <property type="entry name" value="Carbohydrate binding domain"/>
    <property type="match status" value="3"/>
</dbReference>
<dbReference type="Gene3D" id="1.10.390.30">
    <property type="entry name" value="Peptidase M60, enhancin-like domain 3"/>
    <property type="match status" value="1"/>
</dbReference>
<dbReference type="InterPro" id="IPR003961">
    <property type="entry name" value="FN3_dom"/>
</dbReference>
<dbReference type="GO" id="GO:0000272">
    <property type="term" value="P:polysaccharide catabolic process"/>
    <property type="evidence" value="ECO:0007669"/>
    <property type="project" value="UniProtKB-KW"/>
</dbReference>
<dbReference type="Pfam" id="PF02839">
    <property type="entry name" value="CBM_5_12"/>
    <property type="match status" value="3"/>
</dbReference>
<evidence type="ECO:0000259" key="3">
    <source>
        <dbReference type="PROSITE" id="PS50853"/>
    </source>
</evidence>
<gene>
    <name evidence="5" type="ORF">EA71_02251</name>
</gene>
<evidence type="ECO:0000313" key="6">
    <source>
        <dbReference type="Proteomes" id="UP000252797"/>
    </source>
</evidence>
<feature type="domain" description="Peptidase M60" evidence="4">
    <location>
        <begin position="72"/>
        <end position="365"/>
    </location>
</feature>
<dbReference type="GO" id="GO:0030246">
    <property type="term" value="F:carbohydrate binding"/>
    <property type="evidence" value="ECO:0007669"/>
    <property type="project" value="InterPro"/>
</dbReference>
<dbReference type="GO" id="GO:0004553">
    <property type="term" value="F:hydrolase activity, hydrolyzing O-glycosyl compounds"/>
    <property type="evidence" value="ECO:0007669"/>
    <property type="project" value="InterPro"/>
</dbReference>
<dbReference type="Gene3D" id="3.40.390.80">
    <property type="entry name" value="Peptidase M60, enhancin-like domain 2"/>
    <property type="match status" value="1"/>
</dbReference>
<dbReference type="InterPro" id="IPR042279">
    <property type="entry name" value="Pep_M60_3"/>
</dbReference>
<name>A0A367CGJ0_9ENTE</name>
<dbReference type="CDD" id="cd00063">
    <property type="entry name" value="FN3"/>
    <property type="match status" value="1"/>
</dbReference>
<protein>
    <recommendedName>
        <fullName evidence="7">S-layer protein</fullName>
    </recommendedName>
</protein>
<dbReference type="RefSeq" id="WP_113846137.1">
    <property type="nucleotide sequence ID" value="NZ_JADPAK010000002.1"/>
</dbReference>
<dbReference type="CDD" id="cd12215">
    <property type="entry name" value="ChiC_BD"/>
    <property type="match status" value="3"/>
</dbReference>
<evidence type="ECO:0000256" key="2">
    <source>
        <dbReference type="ARBA" id="ARBA00023326"/>
    </source>
</evidence>
<dbReference type="SMART" id="SM00495">
    <property type="entry name" value="ChtBD3"/>
    <property type="match status" value="3"/>
</dbReference>
<sequence>MKNKKKLLFCCSMLGIILFSNRLSVEVKGNEREFVSSTTKSNQNIAKYLEIKQSEHVENYRARILDNWFGPSTNQSTGIYKRAHEVIEIYVDEQTDQRKMPSYTISGIALNDYNEGANSGKTLKKGKNIIAGSMEGIIHIQNETEQTAQGSIHVEIRGGITVPRFILGETTNQEWQELVSNYPDAPGYELVGDTVLITGSNESIHLVKDPTKILETQEKVVRLHDQTAGLDGSSSLHRRPTGLVQHMRETKEADAFMYAFYQHTAYHTETMDALLEPEKLNQWGMWHEIGHTYQMERMDWHDMVEVTVNIYSLRAQKAFGQRSRLEEGNTYREMFNYLNQTKKEFDQQDVWMRLGMFWQLELAFGEDFYPSLHKRYREEQKSLSSEQAKRQYFVVSASKISGKNLTPFFEQWGIEVTNESKKELAALPKLTKKIWEYRDEMTGEIGNIEEDTQAPTIPTNIVATVTSDSVQLRWNPASDNVGVIGYNIYRNGQWIAKTGQTNFSDLHLNSNTTYTYQISAYDAKNNESDKSQSLTVVTKEENSSSDTWAKESVYVAGDIVTYKGITYRAKWWNKGAVPGVSDVWEAINDPGSNQQWSKEKAYVQGDIVIYNGVTYRAKWWVKGETPDTSQAWEPIGGTNTVEKNWNKATVYVAGDTVTYNDVTYQAKWWNKGEDPAHSAAWKIKG</sequence>
<dbReference type="PROSITE" id="PS50853">
    <property type="entry name" value="FN3"/>
    <property type="match status" value="1"/>
</dbReference>
<dbReference type="AlphaFoldDB" id="A0A367CGJ0"/>
<accession>A0A367CGJ0</accession>
<evidence type="ECO:0008006" key="7">
    <source>
        <dbReference type="Google" id="ProtNLM"/>
    </source>
</evidence>
<dbReference type="EMBL" id="LEPB01000004">
    <property type="protein sequence ID" value="RCA11492.1"/>
    <property type="molecule type" value="Genomic_DNA"/>
</dbReference>
<dbReference type="Proteomes" id="UP000252797">
    <property type="component" value="Unassembled WGS sequence"/>
</dbReference>
<dbReference type="SMART" id="SM00060">
    <property type="entry name" value="FN3"/>
    <property type="match status" value="1"/>
</dbReference>
<reference evidence="5 6" key="1">
    <citation type="submission" date="2015-06" db="EMBL/GenBank/DDBJ databases">
        <title>The Genome Sequence of Enterococcus durans 4EA1.</title>
        <authorList>
            <consortium name="The Broad Institute Genomics Platform"/>
            <consortium name="The Broad Institute Genome Sequencing Center for Infectious Disease"/>
            <person name="Earl A.M."/>
            <person name="Van Tyne D."/>
            <person name="Lebreton F."/>
            <person name="Saavedra J.T."/>
            <person name="Gilmore M.S."/>
            <person name="Manson Mcguire A."/>
            <person name="Clock S."/>
            <person name="Crupain M."/>
            <person name="Rangan U."/>
            <person name="Young S."/>
            <person name="Abouelleil A."/>
            <person name="Cao P."/>
            <person name="Chapman S.B."/>
            <person name="Griggs A."/>
            <person name="Priest M."/>
            <person name="Shea T."/>
            <person name="Wortman J."/>
            <person name="Nusbaum C."/>
            <person name="Birren B."/>
        </authorList>
    </citation>
    <scope>NUCLEOTIDE SEQUENCE [LARGE SCALE GENOMIC DNA]</scope>
    <source>
        <strain evidence="5 6">4EA1</strain>
    </source>
</reference>
<evidence type="ECO:0000259" key="4">
    <source>
        <dbReference type="PROSITE" id="PS51723"/>
    </source>
</evidence>
<proteinExistence type="predicted"/>
<dbReference type="Gene3D" id="2.60.120.1250">
    <property type="entry name" value="Peptidase M60, enhancin-like domain 1"/>
    <property type="match status" value="1"/>
</dbReference>
<dbReference type="InterPro" id="IPR013783">
    <property type="entry name" value="Ig-like_fold"/>
</dbReference>
<feature type="domain" description="Fibronectin type-III" evidence="3">
    <location>
        <begin position="454"/>
        <end position="541"/>
    </location>
</feature>
<organism evidence="5 6">
    <name type="scientific">Enterococcus durans</name>
    <dbReference type="NCBI Taxonomy" id="53345"/>
    <lineage>
        <taxon>Bacteria</taxon>
        <taxon>Bacillati</taxon>
        <taxon>Bacillota</taxon>
        <taxon>Bacilli</taxon>
        <taxon>Lactobacillales</taxon>
        <taxon>Enterococcaceae</taxon>
        <taxon>Enterococcus</taxon>
    </lineage>
</organism>
<comment type="caution">
    <text evidence="5">The sequence shown here is derived from an EMBL/GenBank/DDBJ whole genome shotgun (WGS) entry which is preliminary data.</text>
</comment>
<dbReference type="InterPro" id="IPR051244">
    <property type="entry name" value="TCAF"/>
</dbReference>
<dbReference type="PANTHER" id="PTHR15730">
    <property type="entry name" value="EXPERIMENTAL AUTOIMMUNE PROSTATITIS ANTIGEN 2-RELATED"/>
    <property type="match status" value="1"/>
</dbReference>
<dbReference type="Pfam" id="PF13402">
    <property type="entry name" value="Peptidase_M60"/>
    <property type="match status" value="1"/>
</dbReference>
<dbReference type="PANTHER" id="PTHR15730:SF5">
    <property type="entry name" value="SI:CH211-210B2.2-RELATED"/>
    <property type="match status" value="1"/>
</dbReference>
<dbReference type="SUPFAM" id="SSF49265">
    <property type="entry name" value="Fibronectin type III"/>
    <property type="match status" value="1"/>
</dbReference>
<dbReference type="Gene3D" id="2.60.40.10">
    <property type="entry name" value="Immunoglobulins"/>
    <property type="match status" value="1"/>
</dbReference>
<dbReference type="InterPro" id="IPR031161">
    <property type="entry name" value="Peptidase_M60_dom"/>
</dbReference>
<dbReference type="STRING" id="53345.LIU_11705"/>
<dbReference type="PROSITE" id="PS51723">
    <property type="entry name" value="PEPTIDASE_M60"/>
    <property type="match status" value="1"/>
</dbReference>
<dbReference type="InterPro" id="IPR036573">
    <property type="entry name" value="CBM_sf_5/12"/>
</dbReference>
<dbReference type="GO" id="GO:0005576">
    <property type="term" value="C:extracellular region"/>
    <property type="evidence" value="ECO:0007669"/>
    <property type="project" value="InterPro"/>
</dbReference>
<dbReference type="SMART" id="SM01276">
    <property type="entry name" value="M60-like"/>
    <property type="match status" value="1"/>
</dbReference>
<keyword evidence="2" id="KW-0119">Carbohydrate metabolism</keyword>
<dbReference type="InterPro" id="IPR003610">
    <property type="entry name" value="CBM5/12"/>
</dbReference>
<dbReference type="Gene3D" id="2.10.10.20">
    <property type="entry name" value="Carbohydrate-binding module superfamily 5/12"/>
    <property type="match status" value="3"/>
</dbReference>
<dbReference type="InterPro" id="IPR036116">
    <property type="entry name" value="FN3_sf"/>
</dbReference>
<evidence type="ECO:0000313" key="5">
    <source>
        <dbReference type="EMBL" id="RCA11492.1"/>
    </source>
</evidence>
<keyword evidence="1" id="KW-0378">Hydrolase</keyword>